<keyword evidence="6" id="KW-0408">Iron</keyword>
<keyword evidence="8" id="KW-0472">Membrane</keyword>
<feature type="region of interest" description="Disordered" evidence="9">
    <location>
        <begin position="135"/>
        <end position="175"/>
    </location>
</feature>
<evidence type="ECO:0000256" key="6">
    <source>
        <dbReference type="ARBA" id="ARBA00023004"/>
    </source>
</evidence>
<dbReference type="Pfam" id="PF01058">
    <property type="entry name" value="Oxidored_q6"/>
    <property type="match status" value="1"/>
</dbReference>
<dbReference type="Gene3D" id="3.40.50.12280">
    <property type="match status" value="1"/>
</dbReference>
<evidence type="ECO:0000256" key="1">
    <source>
        <dbReference type="ARBA" id="ARBA00001966"/>
    </source>
</evidence>
<name>A0ABT1W788_9PROT</name>
<evidence type="ECO:0000256" key="2">
    <source>
        <dbReference type="ARBA" id="ARBA00009173"/>
    </source>
</evidence>
<evidence type="ECO:0000256" key="3">
    <source>
        <dbReference type="ARBA" id="ARBA00022475"/>
    </source>
</evidence>
<evidence type="ECO:0000256" key="9">
    <source>
        <dbReference type="SAM" id="MobiDB-lite"/>
    </source>
</evidence>
<dbReference type="InterPro" id="IPR006137">
    <property type="entry name" value="NADH_UbQ_OxRdtase-like_20kDa"/>
</dbReference>
<organism evidence="11 12">
    <name type="scientific">Endosaccharibacter trunci</name>
    <dbReference type="NCBI Taxonomy" id="2812733"/>
    <lineage>
        <taxon>Bacteria</taxon>
        <taxon>Pseudomonadati</taxon>
        <taxon>Pseudomonadota</taxon>
        <taxon>Alphaproteobacteria</taxon>
        <taxon>Acetobacterales</taxon>
        <taxon>Acetobacteraceae</taxon>
        <taxon>Endosaccharibacter</taxon>
    </lineage>
</organism>
<evidence type="ECO:0000313" key="11">
    <source>
        <dbReference type="EMBL" id="MCQ8278744.1"/>
    </source>
</evidence>
<dbReference type="Proteomes" id="UP001524587">
    <property type="component" value="Unassembled WGS sequence"/>
</dbReference>
<evidence type="ECO:0000256" key="8">
    <source>
        <dbReference type="ARBA" id="ARBA00023136"/>
    </source>
</evidence>
<reference evidence="11 12" key="1">
    <citation type="submission" date="2022-06" db="EMBL/GenBank/DDBJ databases">
        <title>Endosaccharibacter gen. nov., sp. nov., endophytic bacteria isolated from sugarcane.</title>
        <authorList>
            <person name="Pitiwittayakul N."/>
            <person name="Yukphan P."/>
            <person name="Charoenyingcharoen P."/>
            <person name="Tanasupawat S."/>
        </authorList>
    </citation>
    <scope>NUCLEOTIDE SEQUENCE [LARGE SCALE GENOMIC DNA]</scope>
    <source>
        <strain evidence="11 12">KSS8</strain>
    </source>
</reference>
<evidence type="ECO:0000313" key="12">
    <source>
        <dbReference type="Proteomes" id="UP001524587"/>
    </source>
</evidence>
<keyword evidence="5" id="KW-0479">Metal-binding</keyword>
<dbReference type="SUPFAM" id="SSF56770">
    <property type="entry name" value="HydA/Nqo6-like"/>
    <property type="match status" value="1"/>
</dbReference>
<dbReference type="RefSeq" id="WP_422864221.1">
    <property type="nucleotide sequence ID" value="NZ_JAMSKV010000007.1"/>
</dbReference>
<comment type="cofactor">
    <cofactor evidence="1">
        <name>[4Fe-4S] cluster</name>
        <dbReference type="ChEBI" id="CHEBI:49883"/>
    </cofactor>
</comment>
<sequence>MKRAGKGPDDRTMLSVMQIRAGGCGGCALEIEAVSLREAGLSLTQHPGHADILLVSGAAGPEMRRAVEAAWAGMAEPKQLVLVGDCAIGGGPFAGGYAGIEGFGLRLPAVLAVPGSPPHPAEILAALRSLTAAAVSTAPPATERASPPPAGEADRPAPLPAAPRHRLGDDGSSGS</sequence>
<protein>
    <recommendedName>
        <fullName evidence="10">NADH:ubiquinone oxidoreductase-like 20kDa subunit domain-containing protein</fullName>
    </recommendedName>
</protein>
<proteinExistence type="inferred from homology"/>
<comment type="similarity">
    <text evidence="2">Belongs to the complex I 20 kDa subunit family.</text>
</comment>
<dbReference type="InterPro" id="IPR052375">
    <property type="entry name" value="Complex_I_20kDa-like"/>
</dbReference>
<gene>
    <name evidence="11" type="ORF">NFI95_09795</name>
</gene>
<dbReference type="PANTHER" id="PTHR42989">
    <property type="entry name" value="HYDROGENASE-4 COMPONENT I"/>
    <property type="match status" value="1"/>
</dbReference>
<keyword evidence="3" id="KW-1003">Cell membrane</keyword>
<evidence type="ECO:0000256" key="4">
    <source>
        <dbReference type="ARBA" id="ARBA00022485"/>
    </source>
</evidence>
<evidence type="ECO:0000256" key="5">
    <source>
        <dbReference type="ARBA" id="ARBA00022723"/>
    </source>
</evidence>
<keyword evidence="7" id="KW-0411">Iron-sulfur</keyword>
<keyword evidence="4" id="KW-0004">4Fe-4S</keyword>
<evidence type="ECO:0000259" key="10">
    <source>
        <dbReference type="Pfam" id="PF01058"/>
    </source>
</evidence>
<feature type="domain" description="NADH:ubiquinone oxidoreductase-like 20kDa subunit" evidence="10">
    <location>
        <begin position="24"/>
        <end position="129"/>
    </location>
</feature>
<dbReference type="EMBL" id="JAMSKV010000007">
    <property type="protein sequence ID" value="MCQ8278744.1"/>
    <property type="molecule type" value="Genomic_DNA"/>
</dbReference>
<accession>A0ABT1W788</accession>
<evidence type="ECO:0000256" key="7">
    <source>
        <dbReference type="ARBA" id="ARBA00023014"/>
    </source>
</evidence>
<keyword evidence="12" id="KW-1185">Reference proteome</keyword>
<comment type="caution">
    <text evidence="11">The sequence shown here is derived from an EMBL/GenBank/DDBJ whole genome shotgun (WGS) entry which is preliminary data.</text>
</comment>
<dbReference type="PANTHER" id="PTHR42989:SF1">
    <property type="entry name" value="FORMATE HYDROGENLYASE SUBUNIT 7-RELATED"/>
    <property type="match status" value="1"/>
</dbReference>